<feature type="domain" description="Amidohydrolase 3" evidence="1">
    <location>
        <begin position="65"/>
        <end position="596"/>
    </location>
</feature>
<protein>
    <submittedName>
        <fullName evidence="2">Amidohydrolase</fullName>
    </submittedName>
</protein>
<dbReference type="Pfam" id="PF07969">
    <property type="entry name" value="Amidohydro_3"/>
    <property type="match status" value="1"/>
</dbReference>
<accession>A0AAN6Y3I7</accession>
<dbReference type="Proteomes" id="UP001301769">
    <property type="component" value="Unassembled WGS sequence"/>
</dbReference>
<proteinExistence type="predicted"/>
<gene>
    <name evidence="2" type="ORF">QBC37DRAFT_54096</name>
</gene>
<dbReference type="PANTHER" id="PTHR22642:SF20">
    <property type="entry name" value="AMIDOHYDROLASE 3 DOMAIN-CONTAINING PROTEIN"/>
    <property type="match status" value="1"/>
</dbReference>
<dbReference type="SUPFAM" id="SSF51556">
    <property type="entry name" value="Metallo-dependent hydrolases"/>
    <property type="match status" value="1"/>
</dbReference>
<sequence length="599" mass="64743">MSESTLFINARIFRSGVKPGTSPGLHGLPSFAQCMLARGSQIEHVGSESDEPIKAALSTASPPAIVDLKGKTILPGFVDGHMHLMLLGQALNKLDIGHCKSLSDIRAAISAYAVANPDVPRILCRGYMHSMTDPHKVTSADLDGLDTPSLSAGRPERPILIDTKDLHSSWCNSSAVKDLEADTWPDVPGGTIERDASTGALTGVFTEAANITYVWPYLARVASMSERIESIRAAVANYHQFGYTGLIDMAMDEGAWEALQSVRRDTSNPLPMRIAAYWLIRPGKSDQEHLAQVDRAIELSKQYNATTSPDCRIVGIKVICDGIIDACTAGLSEPYLSSNSQTSPDEPITAGIPLWTAEQLIPVVKAATAANLQIALHAIGDGTIKTVIDVLSTYANPSSRPRVEHLELSSAEDAIRLGKAGITASIQPVHADPAILRAWPRLLGKHRCGRAFAYREFADHGAPLALGSDSPTAPHCPLGNIYVAATRRSFRERGMDVSVTVDDKEDSNVVRNEKFRLGVCEAFAAATEGAAYSCFDEERMGRLEKGLKADFVIVGGLGGDDWDWDWKGDDKEGDRQVERLASTAKVEETWFDGVRVWSA</sequence>
<comment type="caution">
    <text evidence="2">The sequence shown here is derived from an EMBL/GenBank/DDBJ whole genome shotgun (WGS) entry which is preliminary data.</text>
</comment>
<name>A0AAN6Y3I7_9PEZI</name>
<reference evidence="2" key="2">
    <citation type="submission" date="2023-05" db="EMBL/GenBank/DDBJ databases">
        <authorList>
            <consortium name="Lawrence Berkeley National Laboratory"/>
            <person name="Steindorff A."/>
            <person name="Hensen N."/>
            <person name="Bonometti L."/>
            <person name="Westerberg I."/>
            <person name="Brannstrom I.O."/>
            <person name="Guillou S."/>
            <person name="Cros-Aarteil S."/>
            <person name="Calhoun S."/>
            <person name="Haridas S."/>
            <person name="Kuo A."/>
            <person name="Mondo S."/>
            <person name="Pangilinan J."/>
            <person name="Riley R."/>
            <person name="Labutti K."/>
            <person name="Andreopoulos B."/>
            <person name="Lipzen A."/>
            <person name="Chen C."/>
            <person name="Yanf M."/>
            <person name="Daum C."/>
            <person name="Ng V."/>
            <person name="Clum A."/>
            <person name="Ohm R."/>
            <person name="Martin F."/>
            <person name="Silar P."/>
            <person name="Natvig D."/>
            <person name="Lalanne C."/>
            <person name="Gautier V."/>
            <person name="Ament-Velasquez S.L."/>
            <person name="Kruys A."/>
            <person name="Hutchinson M.I."/>
            <person name="Powell A.J."/>
            <person name="Barry K."/>
            <person name="Miller A.N."/>
            <person name="Grigoriev I.V."/>
            <person name="Debuchy R."/>
            <person name="Gladieux P."/>
            <person name="Thoren M.H."/>
            <person name="Johannesson H."/>
        </authorList>
    </citation>
    <scope>NUCLEOTIDE SEQUENCE</scope>
    <source>
        <strain evidence="2">PSN293</strain>
    </source>
</reference>
<dbReference type="InterPro" id="IPR032466">
    <property type="entry name" value="Metal_Hydrolase"/>
</dbReference>
<organism evidence="2 3">
    <name type="scientific">Rhypophila decipiens</name>
    <dbReference type="NCBI Taxonomy" id="261697"/>
    <lineage>
        <taxon>Eukaryota</taxon>
        <taxon>Fungi</taxon>
        <taxon>Dikarya</taxon>
        <taxon>Ascomycota</taxon>
        <taxon>Pezizomycotina</taxon>
        <taxon>Sordariomycetes</taxon>
        <taxon>Sordariomycetidae</taxon>
        <taxon>Sordariales</taxon>
        <taxon>Naviculisporaceae</taxon>
        <taxon>Rhypophila</taxon>
    </lineage>
</organism>
<dbReference type="CDD" id="cd01300">
    <property type="entry name" value="YtcJ_like"/>
    <property type="match status" value="1"/>
</dbReference>
<keyword evidence="3" id="KW-1185">Reference proteome</keyword>
<evidence type="ECO:0000259" key="1">
    <source>
        <dbReference type="Pfam" id="PF07969"/>
    </source>
</evidence>
<evidence type="ECO:0000313" key="3">
    <source>
        <dbReference type="Proteomes" id="UP001301769"/>
    </source>
</evidence>
<dbReference type="Gene3D" id="3.10.310.70">
    <property type="match status" value="1"/>
</dbReference>
<dbReference type="EMBL" id="MU858204">
    <property type="protein sequence ID" value="KAK4209462.1"/>
    <property type="molecule type" value="Genomic_DNA"/>
</dbReference>
<dbReference type="Gene3D" id="3.20.20.140">
    <property type="entry name" value="Metal-dependent hydrolases"/>
    <property type="match status" value="1"/>
</dbReference>
<dbReference type="GO" id="GO:0016810">
    <property type="term" value="F:hydrolase activity, acting on carbon-nitrogen (but not peptide) bonds"/>
    <property type="evidence" value="ECO:0007669"/>
    <property type="project" value="InterPro"/>
</dbReference>
<evidence type="ECO:0000313" key="2">
    <source>
        <dbReference type="EMBL" id="KAK4209462.1"/>
    </source>
</evidence>
<dbReference type="Gene3D" id="2.30.40.10">
    <property type="entry name" value="Urease, subunit C, domain 1"/>
    <property type="match status" value="1"/>
</dbReference>
<dbReference type="InterPro" id="IPR013108">
    <property type="entry name" value="Amidohydro_3"/>
</dbReference>
<dbReference type="InterPro" id="IPR033932">
    <property type="entry name" value="YtcJ-like"/>
</dbReference>
<dbReference type="SUPFAM" id="SSF51338">
    <property type="entry name" value="Composite domain of metallo-dependent hydrolases"/>
    <property type="match status" value="1"/>
</dbReference>
<dbReference type="InterPro" id="IPR011059">
    <property type="entry name" value="Metal-dep_hydrolase_composite"/>
</dbReference>
<dbReference type="PANTHER" id="PTHR22642">
    <property type="entry name" value="IMIDAZOLONEPROPIONASE"/>
    <property type="match status" value="1"/>
</dbReference>
<reference evidence="2" key="1">
    <citation type="journal article" date="2023" name="Mol. Phylogenet. Evol.">
        <title>Genome-scale phylogeny and comparative genomics of the fungal order Sordariales.</title>
        <authorList>
            <person name="Hensen N."/>
            <person name="Bonometti L."/>
            <person name="Westerberg I."/>
            <person name="Brannstrom I.O."/>
            <person name="Guillou S."/>
            <person name="Cros-Aarteil S."/>
            <person name="Calhoun S."/>
            <person name="Haridas S."/>
            <person name="Kuo A."/>
            <person name="Mondo S."/>
            <person name="Pangilinan J."/>
            <person name="Riley R."/>
            <person name="LaButti K."/>
            <person name="Andreopoulos B."/>
            <person name="Lipzen A."/>
            <person name="Chen C."/>
            <person name="Yan M."/>
            <person name="Daum C."/>
            <person name="Ng V."/>
            <person name="Clum A."/>
            <person name="Steindorff A."/>
            <person name="Ohm R.A."/>
            <person name="Martin F."/>
            <person name="Silar P."/>
            <person name="Natvig D.O."/>
            <person name="Lalanne C."/>
            <person name="Gautier V."/>
            <person name="Ament-Velasquez S.L."/>
            <person name="Kruys A."/>
            <person name="Hutchinson M.I."/>
            <person name="Powell A.J."/>
            <person name="Barry K."/>
            <person name="Miller A.N."/>
            <person name="Grigoriev I.V."/>
            <person name="Debuchy R."/>
            <person name="Gladieux P."/>
            <person name="Hiltunen Thoren M."/>
            <person name="Johannesson H."/>
        </authorList>
    </citation>
    <scope>NUCLEOTIDE SEQUENCE</scope>
    <source>
        <strain evidence="2">PSN293</strain>
    </source>
</reference>
<dbReference type="AlphaFoldDB" id="A0AAN6Y3I7"/>